<dbReference type="Gene3D" id="1.10.510.10">
    <property type="entry name" value="Transferase(Phosphotransferase) domain 1"/>
    <property type="match status" value="1"/>
</dbReference>
<dbReference type="GO" id="GO:0000932">
    <property type="term" value="C:P-body"/>
    <property type="evidence" value="ECO:0007669"/>
    <property type="project" value="UniProtKB-SubCell"/>
</dbReference>
<dbReference type="FunFam" id="1.10.287.3700:FF:000001">
    <property type="entry name" value="PAN2-PAN3 deadenylation complex subunit PAN3"/>
    <property type="match status" value="1"/>
</dbReference>
<feature type="region of interest" description="Knob domain" evidence="6">
    <location>
        <begin position="510"/>
        <end position="607"/>
    </location>
</feature>
<protein>
    <recommendedName>
        <fullName evidence="6">PAN2-PAN3 deadenylation complex subunit PAN3</fullName>
    </recommendedName>
    <alternativeName>
        <fullName evidence="6">PAB1P-dependent poly(A)-specific ribonuclease</fullName>
    </alternativeName>
    <alternativeName>
        <fullName evidence="6">Poly(A)-nuclease deadenylation complex subunit 3</fullName>
        <shortName evidence="6">PAN deadenylation complex subunit 3</shortName>
    </alternativeName>
</protein>
<dbReference type="GO" id="GO:0005524">
    <property type="term" value="F:ATP binding"/>
    <property type="evidence" value="ECO:0007669"/>
    <property type="project" value="UniProtKB-UniRule"/>
</dbReference>
<comment type="similarity">
    <text evidence="6">Belongs to the protein kinase superfamily. PAN3 family.</text>
</comment>
<evidence type="ECO:0000313" key="9">
    <source>
        <dbReference type="EMBL" id="KOC67040.1"/>
    </source>
</evidence>
<keyword evidence="3 6" id="KW-0547">Nucleotide-binding</keyword>
<dbReference type="AlphaFoldDB" id="A0A0L7R833"/>
<proteinExistence type="inferred from homology"/>
<feature type="binding site" evidence="6">
    <location>
        <begin position="366"/>
        <end position="367"/>
    </location>
    <ligand>
        <name>ATP</name>
        <dbReference type="ChEBI" id="CHEBI:30616"/>
    </ligand>
</feature>
<dbReference type="STRING" id="597456.A0A0L7R833"/>
<name>A0A0L7R833_9HYME</name>
<evidence type="ECO:0000256" key="3">
    <source>
        <dbReference type="ARBA" id="ARBA00022741"/>
    </source>
</evidence>
<dbReference type="OrthoDB" id="204958at2759"/>
<dbReference type="SUPFAM" id="SSF56112">
    <property type="entry name" value="Protein kinase-like (PK-like)"/>
    <property type="match status" value="1"/>
</dbReference>
<dbReference type="Gene3D" id="1.10.287.3700">
    <property type="match status" value="1"/>
</dbReference>
<dbReference type="Pfam" id="PF18101">
    <property type="entry name" value="Pan3_CK"/>
    <property type="match status" value="1"/>
</dbReference>
<evidence type="ECO:0000259" key="8">
    <source>
        <dbReference type="PROSITE" id="PS50011"/>
    </source>
</evidence>
<keyword evidence="5 6" id="KW-0175">Coiled coil</keyword>
<feature type="binding site" evidence="6">
    <location>
        <begin position="283"/>
        <end position="290"/>
    </location>
    <ligand>
        <name>ATP</name>
        <dbReference type="ChEBI" id="CHEBI:30616"/>
    </ligand>
</feature>
<evidence type="ECO:0000256" key="7">
    <source>
        <dbReference type="SAM" id="MobiDB-lite"/>
    </source>
</evidence>
<dbReference type="PROSITE" id="PS50011">
    <property type="entry name" value="PROTEIN_KINASE_DOM"/>
    <property type="match status" value="1"/>
</dbReference>
<dbReference type="PANTHER" id="PTHR12272:SF11">
    <property type="entry name" value="PAN2-PAN3 DEADENYLATION COMPLEX SUBUNIT PAN3"/>
    <property type="match status" value="1"/>
</dbReference>
<keyword evidence="4 6" id="KW-0067">ATP-binding</keyword>
<dbReference type="Gene3D" id="1.20.5.5160">
    <property type="match status" value="1"/>
</dbReference>
<comment type="domain">
    <text evidence="6">The N-terminal zinc finger binds to poly(A) RNA.</text>
</comment>
<evidence type="ECO:0000256" key="5">
    <source>
        <dbReference type="ARBA" id="ARBA00023054"/>
    </source>
</evidence>
<dbReference type="InterPro" id="IPR011009">
    <property type="entry name" value="Kinase-like_dom_sf"/>
</dbReference>
<dbReference type="CTD" id="255967"/>
<dbReference type="GO" id="GO:0000289">
    <property type="term" value="P:nuclear-transcribed mRNA poly(A) tail shortening"/>
    <property type="evidence" value="ECO:0007669"/>
    <property type="project" value="UniProtKB-UniRule"/>
</dbReference>
<dbReference type="InterPro" id="IPR000719">
    <property type="entry name" value="Prot_kinase_dom"/>
</dbReference>
<feature type="binding site" evidence="6">
    <location>
        <position position="234"/>
    </location>
    <ligand>
        <name>ATP</name>
        <dbReference type="ChEBI" id="CHEBI:30616"/>
    </ligand>
</feature>
<reference evidence="9 10" key="1">
    <citation type="submission" date="2015-07" db="EMBL/GenBank/DDBJ databases">
        <title>The genome of Habropoda laboriosa.</title>
        <authorList>
            <person name="Pan H."/>
            <person name="Kapheim K."/>
        </authorList>
    </citation>
    <scope>NUCLEOTIDE SEQUENCE [LARGE SCALE GENOMIC DNA]</scope>
    <source>
        <strain evidence="9">0110345459</strain>
    </source>
</reference>
<dbReference type="FunFam" id="1.10.510.10:FF:000451">
    <property type="entry name" value="PAN2-PAN3 deadenylation complex subunit PAN3"/>
    <property type="match status" value="1"/>
</dbReference>
<feature type="region of interest" description="Disordered" evidence="7">
    <location>
        <begin position="127"/>
        <end position="159"/>
    </location>
</feature>
<dbReference type="Proteomes" id="UP000053825">
    <property type="component" value="Unassembled WGS sequence"/>
</dbReference>
<comment type="subunit">
    <text evidence="6">Homodimer. Forms a heterotrimer with a catalytic subunit PAN2 to form the poly(A)-nuclease (PAN) deadenylation complex. Interacts (via PAM-2 motif) with poly(A)-binding protein (via PABC domain), conferring substrate specificity of the enzyme complex.</text>
</comment>
<dbReference type="GO" id="GO:0004672">
    <property type="term" value="F:protein kinase activity"/>
    <property type="evidence" value="ECO:0007669"/>
    <property type="project" value="InterPro"/>
</dbReference>
<comment type="caution">
    <text evidence="6">Lacks conserved residue(s) required for the propagation of feature annotation.</text>
</comment>
<comment type="function">
    <text evidence="6">Regulatory subunit of the poly(A)-nuclease (PAN) deadenylation complex, one of two cytoplasmic mRNA deadenylases involved in general and miRNA-mediated mRNA turnover. PAN specifically shortens poly(A) tails of RNA and the activity is stimulated by poly(A)-binding protein (PABP). PAN deadenylation is followed by rapid degradation of the shortened mRNA tails by the CCR4-NOT complex. Deadenylated mRNAs are then degraded by two alternative mechanisms, namely exosome-mediated 3'-5' exonucleolytic degradation, or deadenlyation-dependent mRNA decaping and subsequent 5'-3' exonucleolytic degradation by XRN1. PAN3 acts as a positive regulator for PAN activity, recruiting the catalytic subunit PAN2 to mRNA via its interaction with RNA and PABP, and to miRNA targets via its interaction with GW182 family proteins.</text>
</comment>
<evidence type="ECO:0000256" key="6">
    <source>
        <dbReference type="HAMAP-Rule" id="MF_03181"/>
    </source>
</evidence>
<evidence type="ECO:0000256" key="2">
    <source>
        <dbReference type="ARBA" id="ARBA00022664"/>
    </source>
</evidence>
<keyword evidence="1 6" id="KW-0963">Cytoplasm</keyword>
<dbReference type="GO" id="GO:0008143">
    <property type="term" value="F:poly(A) binding"/>
    <property type="evidence" value="ECO:0007669"/>
    <property type="project" value="TreeGrafter"/>
</dbReference>
<dbReference type="HAMAP" id="MF_03181">
    <property type="entry name" value="PAN3"/>
    <property type="match status" value="1"/>
</dbReference>
<evidence type="ECO:0000256" key="4">
    <source>
        <dbReference type="ARBA" id="ARBA00022840"/>
    </source>
</evidence>
<dbReference type="InterPro" id="IPR041332">
    <property type="entry name" value="Pan3_CK"/>
</dbReference>
<comment type="subcellular location">
    <subcellularLocation>
        <location evidence="6">Cytoplasm</location>
        <location evidence="6">P-body</location>
    </subcellularLocation>
</comment>
<feature type="domain" description="Protein kinase" evidence="8">
    <location>
        <begin position="110"/>
        <end position="474"/>
    </location>
</feature>
<evidence type="ECO:0000313" key="10">
    <source>
        <dbReference type="Proteomes" id="UP000053825"/>
    </source>
</evidence>
<dbReference type="GeneID" id="108570815"/>
<keyword evidence="2 6" id="KW-0507">mRNA processing</keyword>
<dbReference type="PANTHER" id="PTHR12272">
    <property type="entry name" value="DEADENYLATION COMPLEX SUBUNIT PAN3"/>
    <property type="match status" value="1"/>
</dbReference>
<dbReference type="GO" id="GO:0006397">
    <property type="term" value="P:mRNA processing"/>
    <property type="evidence" value="ECO:0007669"/>
    <property type="project" value="UniProtKB-KW"/>
</dbReference>
<dbReference type="InterPro" id="IPR030844">
    <property type="entry name" value="PAN3"/>
</dbReference>
<comment type="domain">
    <text evidence="6">Contains a pseudokinase domain. The protein kinase domain is predicted to be catalytically inactive because some of the residues important for catalytic activity are substituted and it lacks the equivalent of the binding site for a peptide substrate. However, it has retained an ATP-binding site and ATP-binding is required for mRNA degradation, stimulating the activity of the PAN2 nuclease in vitro. The nucleotide-binding site is juxtaposed to the RNase active site of PAN2 in the complex and may actually bind nucleosides of a poly(A) RNA rather than ATP, feeding the poly(A)-tail to the active site of the deadenylase and thus increasing the efficiency with which this distributive enzyme degrades oligo(A) RNAs.</text>
</comment>
<organism evidence="9 10">
    <name type="scientific">Habropoda laboriosa</name>
    <dbReference type="NCBI Taxonomy" id="597456"/>
    <lineage>
        <taxon>Eukaryota</taxon>
        <taxon>Metazoa</taxon>
        <taxon>Ecdysozoa</taxon>
        <taxon>Arthropoda</taxon>
        <taxon>Hexapoda</taxon>
        <taxon>Insecta</taxon>
        <taxon>Pterygota</taxon>
        <taxon>Neoptera</taxon>
        <taxon>Endopterygota</taxon>
        <taxon>Hymenoptera</taxon>
        <taxon>Apocrita</taxon>
        <taxon>Aculeata</taxon>
        <taxon>Apoidea</taxon>
        <taxon>Anthophila</taxon>
        <taxon>Apidae</taxon>
        <taxon>Habropoda</taxon>
    </lineage>
</organism>
<feature type="coiled-coil region" evidence="6">
    <location>
        <begin position="471"/>
        <end position="509"/>
    </location>
</feature>
<sequence>MDPSMFVAYTPQTNGVPLESKLATYMNRQSPAVTLSTTAVTKHLSNLSLDSQKKVTASPEFVPGRGLTSSNSSSPNLFNNSYHSQENVGGTTYFYLGNAATDTVGAEEGTESIGSVGAGQVGYVYPGTPAHLQPVKPTKPPSSNSSSAPSTPPPQATPSFFVSESLRMDILQKNALTLAQPDVVRFPDLPNEVDNYHELCPLEPIHKPASTMLGYQTSTYKATSIKSGTRYCLRRIHDFRLANTKCMVLVDMWKRLSHTNLVQLREVFTTKAFGDHSMVFVYDYHPGSETLLNKHFSATELNGYTDPFSSDPNAPRPYSHTKNTILRQQHSSMLPESVIWSYIIQLTAALRVIHAAGLAYRCLDPTKVLLTSRTRLRLSCVAIPDVVTFDGNAANPLSLIPHYQQEDLIALGKLVLALACRSLLAVHRDNMQASLELVARSYSTDLRNLILYLLSNQARRSVTDLMPMIGARFYTQLDAAQLRSDVLENELAKELENGRLFKLLVKLATINERPELNMEPTWAETGDRYMLKLFRDYVFHQVAADGRPWLDMAHVVSCLNKLDSGSQDKICLMSRDEQSVLVVSYAELRQCLETSFGELVQSAKDAV</sequence>
<evidence type="ECO:0000256" key="1">
    <source>
        <dbReference type="ARBA" id="ARBA00022490"/>
    </source>
</evidence>
<dbReference type="GO" id="GO:0010606">
    <property type="term" value="P:positive regulation of cytoplasmic mRNA processing body assembly"/>
    <property type="evidence" value="ECO:0007669"/>
    <property type="project" value="UniProtKB-UniRule"/>
</dbReference>
<dbReference type="EMBL" id="KQ414633">
    <property type="protein sequence ID" value="KOC67040.1"/>
    <property type="molecule type" value="Genomic_DNA"/>
</dbReference>
<keyword evidence="10" id="KW-1185">Reference proteome</keyword>
<dbReference type="GO" id="GO:0031251">
    <property type="term" value="C:PAN complex"/>
    <property type="evidence" value="ECO:0007669"/>
    <property type="project" value="UniProtKB-UniRule"/>
</dbReference>
<comment type="domain">
    <text evidence="6">The pseudokinase domain, the coiled-coil (CC), and C-terminal knob domain (CK) form a structural unit (PKC) that forms an extensive high-affinity interaction surface for PAN2.</text>
</comment>
<gene>
    <name evidence="6" type="primary">PAN3</name>
    <name evidence="9" type="ORF">WH47_11693</name>
</gene>
<accession>A0A0L7R833</accession>